<name>A0A481W542_9CAUD</name>
<evidence type="ECO:0000313" key="3">
    <source>
        <dbReference type="Proteomes" id="UP000294134"/>
    </source>
</evidence>
<keyword evidence="3" id="KW-1185">Reference proteome</keyword>
<evidence type="ECO:0000313" key="2">
    <source>
        <dbReference type="EMBL" id="QBJ02595.1"/>
    </source>
</evidence>
<evidence type="ECO:0000256" key="1">
    <source>
        <dbReference type="SAM" id="MobiDB-lite"/>
    </source>
</evidence>
<accession>A0A481W542</accession>
<sequence>MGERPKEYATKILNAVDQNLPTINESAFVHQVIPLLQKILVPANRKAYQRFVVDLMMPLKVVDDHDKTKVLHLVPPLTRTPRTTVPQADGGLSVGDVIHNMNRYRDLHRVDLIDDTMRGFLHQITILPDTIEDILLPIHRILQAYGKELDVTADASNPLGKDALPPSADKKGELVSTLSNPSSCFTDEEDED</sequence>
<feature type="region of interest" description="Disordered" evidence="1">
    <location>
        <begin position="155"/>
        <end position="192"/>
    </location>
</feature>
<dbReference type="Proteomes" id="UP000294134">
    <property type="component" value="Segment"/>
</dbReference>
<dbReference type="EMBL" id="MK552327">
    <property type="protein sequence ID" value="QBJ02595.1"/>
    <property type="molecule type" value="Genomic_DNA"/>
</dbReference>
<proteinExistence type="predicted"/>
<protein>
    <submittedName>
        <fullName evidence="2">Uncharacterized protein</fullName>
    </submittedName>
</protein>
<gene>
    <name evidence="2" type="ORF">PSA21_66</name>
</gene>
<organism evidence="2 3">
    <name type="scientific">Pseudomonas phage Psa21</name>
    <dbReference type="NCBI Taxonomy" id="2530023"/>
    <lineage>
        <taxon>Viruses</taxon>
        <taxon>Duplodnaviria</taxon>
        <taxon>Heunggongvirae</taxon>
        <taxon>Uroviricota</taxon>
        <taxon>Caudoviricetes</taxon>
        <taxon>Chimalliviridae</taxon>
        <taxon>Tepukevirus</taxon>
        <taxon>Tepukevirus Psa21</taxon>
    </lineage>
</organism>
<feature type="compositionally biased region" description="Polar residues" evidence="1">
    <location>
        <begin position="176"/>
        <end position="185"/>
    </location>
</feature>
<reference evidence="2 3" key="1">
    <citation type="submission" date="2019-02" db="EMBL/GenBank/DDBJ databases">
        <authorList>
            <person name="Frampton R.A."/>
            <person name="Wojtus J.K."/>
            <person name="Fineran P.C."/>
            <person name="Hendrickson H.L."/>
        </authorList>
    </citation>
    <scope>NUCLEOTIDE SEQUENCE [LARGE SCALE GENOMIC DNA]</scope>
</reference>